<reference evidence="1 2" key="1">
    <citation type="journal article" date="2020" name="ISME J.">
        <title>Uncovering the hidden diversity of litter-decomposition mechanisms in mushroom-forming fungi.</title>
        <authorList>
            <person name="Floudas D."/>
            <person name="Bentzer J."/>
            <person name="Ahren D."/>
            <person name="Johansson T."/>
            <person name="Persson P."/>
            <person name="Tunlid A."/>
        </authorList>
    </citation>
    <scope>NUCLEOTIDE SEQUENCE [LARGE SCALE GENOMIC DNA]</scope>
    <source>
        <strain evidence="1 2">CBS 406.79</strain>
    </source>
</reference>
<evidence type="ECO:0000313" key="1">
    <source>
        <dbReference type="EMBL" id="KAF5393467.1"/>
    </source>
</evidence>
<dbReference type="Proteomes" id="UP000518752">
    <property type="component" value="Unassembled WGS sequence"/>
</dbReference>
<accession>A0A8H5I1T9</accession>
<protein>
    <submittedName>
        <fullName evidence="1">Uncharacterized protein</fullName>
    </submittedName>
</protein>
<gene>
    <name evidence="1" type="ORF">D9757_000471</name>
</gene>
<dbReference type="EMBL" id="JAACJN010000002">
    <property type="protein sequence ID" value="KAF5393467.1"/>
    <property type="molecule type" value="Genomic_DNA"/>
</dbReference>
<dbReference type="OrthoDB" id="5358959at2759"/>
<name>A0A8H5I1T9_9AGAR</name>
<sequence length="640" mass="67116">MLKSLFNRHFRPPKRSPRYEAYSVDSSLATRDGESAPKLDLVVPSVVNAAVTVIVVIQYCVLGTNGIVGCCPTGELCSGPAPPSTDSDTSIFQSTSTSRTTFITTPTLTPTPTISSFSHVTSSSLGLSSRTTSSSISAFTGSPTFYTPRSTPTADAGFTNVFVAGDDTDITWSTNDWTTSGSSCDVSKQCRKTTGVSTFTYMASSGSSGSSLYLDISYQNTNFEIFLDGQQSDVVGIEVDTCSFYTIGRLPSSKNDINVTIVVTGPLRNGRRQLGSDNFSFEFNGFMIGQSTLKKAGAGSQNGPTGMIVVSTLAVIFLGFMAWCHLANAASPLQPTIGRVEGGKLIRGLLGRQEFCDPGYGLCSNGGCCPLGGECCQQNGCCLEGSYCDLGSNGIVGCCPNGELLPRLILPTFLVPRLILSTATFPTSSFAGSPTFYAPQNTPTPDSGYVNVLIPGNDARITWGSSAWTDSSSSCDSTRTCRKTQTGQSSFTYIASSNASGGVIYMDASFGNANLDMLPELTVLINGQIANFQSIDVIFCDYSLITFLPVTSGTVNITVIVDGPSALATNKRQDSPWSFEFSGFMIEQRAATAGTSSSESSTATGAFGGGSSVSAAASNSKPFGFAVAVAILILASIQYL</sequence>
<organism evidence="1 2">
    <name type="scientific">Collybiopsis confluens</name>
    <dbReference type="NCBI Taxonomy" id="2823264"/>
    <lineage>
        <taxon>Eukaryota</taxon>
        <taxon>Fungi</taxon>
        <taxon>Dikarya</taxon>
        <taxon>Basidiomycota</taxon>
        <taxon>Agaricomycotina</taxon>
        <taxon>Agaricomycetes</taxon>
        <taxon>Agaricomycetidae</taxon>
        <taxon>Agaricales</taxon>
        <taxon>Marasmiineae</taxon>
        <taxon>Omphalotaceae</taxon>
        <taxon>Collybiopsis</taxon>
    </lineage>
</organism>
<dbReference type="AlphaFoldDB" id="A0A8H5I1T9"/>
<evidence type="ECO:0000313" key="2">
    <source>
        <dbReference type="Proteomes" id="UP000518752"/>
    </source>
</evidence>
<keyword evidence="2" id="KW-1185">Reference proteome</keyword>
<comment type="caution">
    <text evidence="1">The sequence shown here is derived from an EMBL/GenBank/DDBJ whole genome shotgun (WGS) entry which is preliminary data.</text>
</comment>
<proteinExistence type="predicted"/>